<keyword evidence="1" id="KW-0812">Transmembrane</keyword>
<keyword evidence="3" id="KW-1185">Reference proteome</keyword>
<dbReference type="AlphaFoldDB" id="A0A328TP77"/>
<evidence type="ECO:0000313" key="3">
    <source>
        <dbReference type="Proteomes" id="UP000244334"/>
    </source>
</evidence>
<accession>A0A328TP77</accession>
<name>A0A328TP77_9GAMM</name>
<keyword evidence="1" id="KW-0472">Membrane</keyword>
<reference evidence="2" key="1">
    <citation type="submission" date="2018-04" db="EMBL/GenBank/DDBJ databases">
        <title>Genomes of the Obligate Erwinia dacicola and Facultative Enterobacter sp. OLF Endosymbionts of the Olive Fruit fly, Bactrocera oleae.</title>
        <authorList>
            <person name="Estes A.M."/>
            <person name="Hearn D.J."/>
            <person name="Agarwal S."/>
            <person name="Pierson E.A."/>
            <person name="Dunning-Hotopp J.C."/>
        </authorList>
    </citation>
    <scope>NUCLEOTIDE SEQUENCE [LARGE SCALE GENOMIC DNA]</scope>
    <source>
        <strain evidence="2">Oroville</strain>
    </source>
</reference>
<evidence type="ECO:0000313" key="2">
    <source>
        <dbReference type="EMBL" id="RAP72397.1"/>
    </source>
</evidence>
<evidence type="ECO:0000256" key="1">
    <source>
        <dbReference type="SAM" id="Phobius"/>
    </source>
</evidence>
<gene>
    <name evidence="2" type="ORF">ACZ87_00772</name>
</gene>
<feature type="transmembrane region" description="Helical" evidence="1">
    <location>
        <begin position="12"/>
        <end position="33"/>
    </location>
</feature>
<dbReference type="Proteomes" id="UP000244334">
    <property type="component" value="Unassembled WGS sequence"/>
</dbReference>
<comment type="caution">
    <text evidence="2">The sequence shown here is derived from an EMBL/GenBank/DDBJ whole genome shotgun (WGS) entry which is preliminary data.</text>
</comment>
<proteinExistence type="predicted"/>
<keyword evidence="1" id="KW-1133">Transmembrane helix</keyword>
<sequence>MLAVFMGLQHNFYLFNKASMRLIYKFLMLIIVLSMKHKFRLSIAPITTITP</sequence>
<protein>
    <submittedName>
        <fullName evidence="2">Uncharacterized protein</fullName>
    </submittedName>
</protein>
<dbReference type="EMBL" id="LJAM02000038">
    <property type="protein sequence ID" value="RAP72397.1"/>
    <property type="molecule type" value="Genomic_DNA"/>
</dbReference>
<organism evidence="2 3">
    <name type="scientific">Candidatus Erwinia dacicola</name>
    <dbReference type="NCBI Taxonomy" id="252393"/>
    <lineage>
        <taxon>Bacteria</taxon>
        <taxon>Pseudomonadati</taxon>
        <taxon>Pseudomonadota</taxon>
        <taxon>Gammaproteobacteria</taxon>
        <taxon>Enterobacterales</taxon>
        <taxon>Erwiniaceae</taxon>
        <taxon>Erwinia</taxon>
    </lineage>
</organism>